<proteinExistence type="predicted"/>
<dbReference type="InterPro" id="IPR023393">
    <property type="entry name" value="START-like_dom_sf"/>
</dbReference>
<dbReference type="AlphaFoldDB" id="A0A0M7BBF4"/>
<name>A0A0M7BBF4_9RHOB</name>
<dbReference type="STRING" id="313367.JSE7799_01382"/>
<evidence type="ECO:0000313" key="2">
    <source>
        <dbReference type="Proteomes" id="UP000049455"/>
    </source>
</evidence>
<reference evidence="1 2" key="1">
    <citation type="submission" date="2015-09" db="EMBL/GenBank/DDBJ databases">
        <authorList>
            <person name="Jackson K.R."/>
            <person name="Lunt B.L."/>
            <person name="Fisher J.N.B."/>
            <person name="Gardner A.V."/>
            <person name="Bailey M.E."/>
            <person name="Deus L.M."/>
            <person name="Earl A.S."/>
            <person name="Gibby P.D."/>
            <person name="Hartmann K.A."/>
            <person name="Liu J.E."/>
            <person name="Manci A.M."/>
            <person name="Nielsen D.A."/>
            <person name="Solomon M.B."/>
            <person name="Breakwell D.P."/>
            <person name="Burnett S.H."/>
            <person name="Grose J.H."/>
        </authorList>
    </citation>
    <scope>NUCLEOTIDE SEQUENCE [LARGE SCALE GENOMIC DNA]</scope>
    <source>
        <strain evidence="1 2">CECT 7799</strain>
    </source>
</reference>
<dbReference type="Gene3D" id="3.30.530.20">
    <property type="match status" value="1"/>
</dbReference>
<dbReference type="CDD" id="cd07812">
    <property type="entry name" value="SRPBCC"/>
    <property type="match status" value="1"/>
</dbReference>
<protein>
    <submittedName>
        <fullName evidence="1">Polyketide cyclase / dehydrase and lipid transport</fullName>
    </submittedName>
</protein>
<dbReference type="EMBL" id="CYPR01000085">
    <property type="protein sequence ID" value="CUH38250.1"/>
    <property type="molecule type" value="Genomic_DNA"/>
</dbReference>
<organism evidence="1 2">
    <name type="scientific">Jannaschia seosinensis</name>
    <dbReference type="NCBI Taxonomy" id="313367"/>
    <lineage>
        <taxon>Bacteria</taxon>
        <taxon>Pseudomonadati</taxon>
        <taxon>Pseudomonadota</taxon>
        <taxon>Alphaproteobacteria</taxon>
        <taxon>Rhodobacterales</taxon>
        <taxon>Roseobacteraceae</taxon>
        <taxon>Jannaschia</taxon>
    </lineage>
</organism>
<evidence type="ECO:0000313" key="1">
    <source>
        <dbReference type="EMBL" id="CUH38250.1"/>
    </source>
</evidence>
<dbReference type="Pfam" id="PF10604">
    <property type="entry name" value="Polyketide_cyc2"/>
    <property type="match status" value="1"/>
</dbReference>
<sequence length="150" mass="16368">MKFVATEDIVAPAEKVWAQLSDFDRFEVRAKSSVSDLTRVPPGPAGEGTTWRGVAEVMGKRRSVVIKLDRVESPRLLSATADAEGMDVVLVAEIEPLGPTMTRLTVTTEARGRSFASRVMLQSIGLAHKQLAQRYKGRVADFAGRIERAA</sequence>
<dbReference type="OrthoDB" id="7860307at2"/>
<keyword evidence="2" id="KW-1185">Reference proteome</keyword>
<accession>A0A0M7BBF4</accession>
<dbReference type="Proteomes" id="UP000049455">
    <property type="component" value="Unassembled WGS sequence"/>
</dbReference>
<gene>
    <name evidence="1" type="ORF">JSE7799_01382</name>
</gene>
<dbReference type="InterPro" id="IPR019587">
    <property type="entry name" value="Polyketide_cyclase/dehydratase"/>
</dbReference>
<dbReference type="SUPFAM" id="SSF55961">
    <property type="entry name" value="Bet v1-like"/>
    <property type="match status" value="1"/>
</dbReference>
<dbReference type="RefSeq" id="WP_055662969.1">
    <property type="nucleotide sequence ID" value="NZ_CYPR01000085.1"/>
</dbReference>